<sequence length="185" mass="21057">MRASVTVEGSNGEWIVAFNRYDRTLLDAMKKAIPGGCQWDNEKKQWRVTASIRVMADVCTQFEQLKAAVTRPETLTQHRTDDRDHQTAEHWENRFRAMDDAARRLHEQIQQLIDERDDLVNQLKTATQQTATANDWAGMLFDAVGPALHKTVFKTLTTCLHPDRAGAAGHTLQQQLNAAYGRARR</sequence>
<evidence type="ECO:0000313" key="2">
    <source>
        <dbReference type="EMBL" id="MEU1955652.1"/>
    </source>
</evidence>
<protein>
    <submittedName>
        <fullName evidence="2">Uncharacterized protein</fullName>
    </submittedName>
</protein>
<keyword evidence="1" id="KW-0175">Coiled coil</keyword>
<evidence type="ECO:0000256" key="1">
    <source>
        <dbReference type="SAM" id="Coils"/>
    </source>
</evidence>
<organism evidence="2 3">
    <name type="scientific">Nocardia rhamnosiphila</name>
    <dbReference type="NCBI Taxonomy" id="426716"/>
    <lineage>
        <taxon>Bacteria</taxon>
        <taxon>Bacillati</taxon>
        <taxon>Actinomycetota</taxon>
        <taxon>Actinomycetes</taxon>
        <taxon>Mycobacteriales</taxon>
        <taxon>Nocardiaceae</taxon>
        <taxon>Nocardia</taxon>
    </lineage>
</organism>
<evidence type="ECO:0000313" key="3">
    <source>
        <dbReference type="Proteomes" id="UP001550628"/>
    </source>
</evidence>
<dbReference type="RefSeq" id="WP_356959664.1">
    <property type="nucleotide sequence ID" value="NZ_JBEYBD010000033.1"/>
</dbReference>
<dbReference type="Proteomes" id="UP001550628">
    <property type="component" value="Unassembled WGS sequence"/>
</dbReference>
<feature type="coiled-coil region" evidence="1">
    <location>
        <begin position="95"/>
        <end position="129"/>
    </location>
</feature>
<proteinExistence type="predicted"/>
<reference evidence="2 3" key="1">
    <citation type="submission" date="2024-06" db="EMBL/GenBank/DDBJ databases">
        <title>The Natural Products Discovery Center: Release of the First 8490 Sequenced Strains for Exploring Actinobacteria Biosynthetic Diversity.</title>
        <authorList>
            <person name="Kalkreuter E."/>
            <person name="Kautsar S.A."/>
            <person name="Yang D."/>
            <person name="Bader C.D."/>
            <person name="Teijaro C.N."/>
            <person name="Fluegel L."/>
            <person name="Davis C.M."/>
            <person name="Simpson J.R."/>
            <person name="Lauterbach L."/>
            <person name="Steele A.D."/>
            <person name="Gui C."/>
            <person name="Meng S."/>
            <person name="Li G."/>
            <person name="Viehrig K."/>
            <person name="Ye F."/>
            <person name="Su P."/>
            <person name="Kiefer A.F."/>
            <person name="Nichols A."/>
            <person name="Cepeda A.J."/>
            <person name="Yan W."/>
            <person name="Fan B."/>
            <person name="Jiang Y."/>
            <person name="Adhikari A."/>
            <person name="Zheng C.-J."/>
            <person name="Schuster L."/>
            <person name="Cowan T.M."/>
            <person name="Smanski M.J."/>
            <person name="Chevrette M.G."/>
            <person name="De Carvalho L.P.S."/>
            <person name="Shen B."/>
        </authorList>
    </citation>
    <scope>NUCLEOTIDE SEQUENCE [LARGE SCALE GENOMIC DNA]</scope>
    <source>
        <strain evidence="2 3">NPDC019708</strain>
    </source>
</reference>
<name>A0ABV2WXN8_9NOCA</name>
<dbReference type="EMBL" id="JBEYBF010000026">
    <property type="protein sequence ID" value="MEU1955652.1"/>
    <property type="molecule type" value="Genomic_DNA"/>
</dbReference>
<keyword evidence="3" id="KW-1185">Reference proteome</keyword>
<comment type="caution">
    <text evidence="2">The sequence shown here is derived from an EMBL/GenBank/DDBJ whole genome shotgun (WGS) entry which is preliminary data.</text>
</comment>
<gene>
    <name evidence="2" type="ORF">ABZ510_27825</name>
</gene>
<accession>A0ABV2WXN8</accession>